<evidence type="ECO:0000313" key="3">
    <source>
        <dbReference type="Proteomes" id="UP000053319"/>
    </source>
</evidence>
<dbReference type="EMBL" id="JH719480">
    <property type="protein sequence ID" value="EJF56183.1"/>
    <property type="molecule type" value="Genomic_DNA"/>
</dbReference>
<feature type="region of interest" description="Disordered" evidence="1">
    <location>
        <begin position="216"/>
        <end position="273"/>
    </location>
</feature>
<dbReference type="RefSeq" id="XP_007371058.1">
    <property type="nucleotide sequence ID" value="XM_007370996.1"/>
</dbReference>
<reference evidence="2 3" key="1">
    <citation type="journal article" date="2012" name="Science">
        <title>The Paleozoic origin of enzymatic lignin decomposition reconstructed from 31 fungal genomes.</title>
        <authorList>
            <person name="Floudas D."/>
            <person name="Binder M."/>
            <person name="Riley R."/>
            <person name="Barry K."/>
            <person name="Blanchette R.A."/>
            <person name="Henrissat B."/>
            <person name="Martinez A.T."/>
            <person name="Otillar R."/>
            <person name="Spatafora J.W."/>
            <person name="Yadav J.S."/>
            <person name="Aerts A."/>
            <person name="Benoit I."/>
            <person name="Boyd A."/>
            <person name="Carlson A."/>
            <person name="Copeland A."/>
            <person name="Coutinho P.M."/>
            <person name="de Vries R.P."/>
            <person name="Ferreira P."/>
            <person name="Findley K."/>
            <person name="Foster B."/>
            <person name="Gaskell J."/>
            <person name="Glotzer D."/>
            <person name="Gorecki P."/>
            <person name="Heitman J."/>
            <person name="Hesse C."/>
            <person name="Hori C."/>
            <person name="Igarashi K."/>
            <person name="Jurgens J.A."/>
            <person name="Kallen N."/>
            <person name="Kersten P."/>
            <person name="Kohler A."/>
            <person name="Kuees U."/>
            <person name="Kumar T.K.A."/>
            <person name="Kuo A."/>
            <person name="LaButti K."/>
            <person name="Larrondo L.F."/>
            <person name="Lindquist E."/>
            <person name="Ling A."/>
            <person name="Lombard V."/>
            <person name="Lucas S."/>
            <person name="Lundell T."/>
            <person name="Martin R."/>
            <person name="McLaughlin D.J."/>
            <person name="Morgenstern I."/>
            <person name="Morin E."/>
            <person name="Murat C."/>
            <person name="Nagy L.G."/>
            <person name="Nolan M."/>
            <person name="Ohm R.A."/>
            <person name="Patyshakuliyeva A."/>
            <person name="Rokas A."/>
            <person name="Ruiz-Duenas F.J."/>
            <person name="Sabat G."/>
            <person name="Salamov A."/>
            <person name="Samejima M."/>
            <person name="Schmutz J."/>
            <person name="Slot J.C."/>
            <person name="St John F."/>
            <person name="Stenlid J."/>
            <person name="Sun H."/>
            <person name="Sun S."/>
            <person name="Syed K."/>
            <person name="Tsang A."/>
            <person name="Wiebenga A."/>
            <person name="Young D."/>
            <person name="Pisabarro A."/>
            <person name="Eastwood D.C."/>
            <person name="Martin F."/>
            <person name="Cullen D."/>
            <person name="Grigoriev I.V."/>
            <person name="Hibbett D.S."/>
        </authorList>
    </citation>
    <scope>NUCLEOTIDE SEQUENCE [LARGE SCALE GENOMIC DNA]</scope>
    <source>
        <strain evidence="2 3">LYAD-421 SS1</strain>
    </source>
</reference>
<feature type="compositionally biased region" description="Basic and acidic residues" evidence="1">
    <location>
        <begin position="140"/>
        <end position="154"/>
    </location>
</feature>
<dbReference type="Proteomes" id="UP000053319">
    <property type="component" value="Unassembled WGS sequence"/>
</dbReference>
<organism evidence="2 3">
    <name type="scientific">Dichomitus squalens (strain LYAD-421)</name>
    <name type="common">Western red white-rot fungus</name>
    <dbReference type="NCBI Taxonomy" id="732165"/>
    <lineage>
        <taxon>Eukaryota</taxon>
        <taxon>Fungi</taxon>
        <taxon>Dikarya</taxon>
        <taxon>Basidiomycota</taxon>
        <taxon>Agaricomycotina</taxon>
        <taxon>Agaricomycetes</taxon>
        <taxon>Polyporales</taxon>
        <taxon>Polyporaceae</taxon>
        <taxon>Dichomitus</taxon>
    </lineage>
</organism>
<dbReference type="GeneID" id="18840100"/>
<accession>R7SK33</accession>
<protein>
    <submittedName>
        <fullName evidence="2">Uncharacterized protein</fullName>
    </submittedName>
</protein>
<gene>
    <name evidence="2" type="ORF">DICSQDRAFT_175122</name>
</gene>
<proteinExistence type="predicted"/>
<feature type="compositionally biased region" description="Polar residues" evidence="1">
    <location>
        <begin position="216"/>
        <end position="229"/>
    </location>
</feature>
<dbReference type="OMA" id="RMRTIEH"/>
<feature type="region of interest" description="Disordered" evidence="1">
    <location>
        <begin position="140"/>
        <end position="184"/>
    </location>
</feature>
<feature type="compositionally biased region" description="Acidic residues" evidence="1">
    <location>
        <begin position="239"/>
        <end position="261"/>
    </location>
</feature>
<name>R7SK33_DICSQ</name>
<sequence length="305" mass="33270">MPFEHSRLDTSERLITLVDNSGGRHHYTPAQFREYVSHDRALRAGRVAATHVILPGGYDLFAQLWGADVTCPYQFSSRDASTNTITVRGAPVPTALLNELDPPLTPAPPSAPPEPQFSEQRMRTIEHMLWGTAEREARFYERRSSQQEKRTDDRRRKRAEHRVSDRTRSAPSKEVLAPPIINTSSGGIAVASGSGASGSDPAALAAPVAGGTSSLAVGGASQTVPNRTASAAGRRESSPMEEDKDAEGEPDEFIEYSDPEEAGGASQRRSMKKFEGKRAQMGFAFGRCKRVPYTVDTIRLIYVAK</sequence>
<evidence type="ECO:0000256" key="1">
    <source>
        <dbReference type="SAM" id="MobiDB-lite"/>
    </source>
</evidence>
<evidence type="ECO:0000313" key="2">
    <source>
        <dbReference type="EMBL" id="EJF56183.1"/>
    </source>
</evidence>
<dbReference type="KEGG" id="dsq:DICSQDRAFT_175122"/>
<dbReference type="HOGENOM" id="CLU_912231_0_0_1"/>
<dbReference type="AlphaFoldDB" id="R7SK33"/>